<dbReference type="InterPro" id="IPR036259">
    <property type="entry name" value="MFS_trans_sf"/>
</dbReference>
<dbReference type="Gene3D" id="1.20.1250.20">
    <property type="entry name" value="MFS general substrate transporter like domains"/>
    <property type="match status" value="2"/>
</dbReference>
<feature type="transmembrane region" description="Helical" evidence="5">
    <location>
        <begin position="107"/>
        <end position="129"/>
    </location>
</feature>
<evidence type="ECO:0000256" key="1">
    <source>
        <dbReference type="ARBA" id="ARBA00004651"/>
    </source>
</evidence>
<evidence type="ECO:0000313" key="8">
    <source>
        <dbReference type="Proteomes" id="UP000619536"/>
    </source>
</evidence>
<feature type="transmembrane region" description="Helical" evidence="5">
    <location>
        <begin position="50"/>
        <end position="73"/>
    </location>
</feature>
<dbReference type="AlphaFoldDB" id="A0A8J3AEN1"/>
<feature type="transmembrane region" description="Helical" evidence="5">
    <location>
        <begin position="170"/>
        <end position="190"/>
    </location>
</feature>
<gene>
    <name evidence="7" type="ORF">GCM10007377_03410</name>
</gene>
<protein>
    <submittedName>
        <fullName evidence="7">MFS transporter</fullName>
    </submittedName>
</protein>
<dbReference type="GO" id="GO:0022857">
    <property type="term" value="F:transmembrane transporter activity"/>
    <property type="evidence" value="ECO:0007669"/>
    <property type="project" value="InterPro"/>
</dbReference>
<keyword evidence="8" id="KW-1185">Reference proteome</keyword>
<comment type="subcellular location">
    <subcellularLocation>
        <location evidence="1">Cell membrane</location>
        <topology evidence="1">Multi-pass membrane protein</topology>
    </subcellularLocation>
</comment>
<dbReference type="GO" id="GO:0005886">
    <property type="term" value="C:plasma membrane"/>
    <property type="evidence" value="ECO:0007669"/>
    <property type="project" value="UniProtKB-SubCell"/>
</dbReference>
<dbReference type="InterPro" id="IPR020846">
    <property type="entry name" value="MFS_dom"/>
</dbReference>
<organism evidence="7 8">
    <name type="scientific">Galliscardovia ingluviei</name>
    <dbReference type="NCBI Taxonomy" id="1769422"/>
    <lineage>
        <taxon>Bacteria</taxon>
        <taxon>Bacillati</taxon>
        <taxon>Actinomycetota</taxon>
        <taxon>Actinomycetes</taxon>
        <taxon>Bifidobacteriales</taxon>
        <taxon>Bifidobacteriaceae</taxon>
        <taxon>Galliscardovia</taxon>
    </lineage>
</organism>
<feature type="transmembrane region" description="Helical" evidence="5">
    <location>
        <begin position="136"/>
        <end position="158"/>
    </location>
</feature>
<comment type="caution">
    <text evidence="7">The sequence shown here is derived from an EMBL/GenBank/DDBJ whole genome shotgun (WGS) entry which is preliminary data.</text>
</comment>
<feature type="transmembrane region" description="Helical" evidence="5">
    <location>
        <begin position="268"/>
        <end position="290"/>
    </location>
</feature>
<reference evidence="7" key="2">
    <citation type="submission" date="2020-09" db="EMBL/GenBank/DDBJ databases">
        <authorList>
            <person name="Sun Q."/>
            <person name="Sedlacek I."/>
        </authorList>
    </citation>
    <scope>NUCLEOTIDE SEQUENCE</scope>
    <source>
        <strain evidence="7">CCM 8606</strain>
    </source>
</reference>
<keyword evidence="4 5" id="KW-0472">Membrane</keyword>
<dbReference type="Pfam" id="PF07690">
    <property type="entry name" value="MFS_1"/>
    <property type="match status" value="1"/>
</dbReference>
<evidence type="ECO:0000256" key="5">
    <source>
        <dbReference type="SAM" id="Phobius"/>
    </source>
</evidence>
<name>A0A8J3AEN1_9BIFI</name>
<evidence type="ECO:0000313" key="7">
    <source>
        <dbReference type="EMBL" id="GGI12928.1"/>
    </source>
</evidence>
<sequence>MNVQATHNWRPWLVFIGCGVLSFVGFGFIVNTMGLYYTPLGEDLQVSRTAVSFAGSLLSFAAIPTTLVAGNIIKRIDTRILLTVCVSACALLFLAMSMFTQLWQFDIAFALMGVFYVIPVTMGPSVLLANWFKDKLGLAMGIALGVSGLGGMILNPVVASWITHFGWRTSYRLTALVLAVCILPFAIAVLKFRPNEAKGEFAYGHDKAVQEQAETNASSVQDLTLAQSLKTRSLWLIIIVAVLLQAISGFVVHLSAMESSRGLGLEQGALVVSGIMLGAAIGKATIGILLDRLPTELVVALYSIIGLLGWGCFVVVRNPVSDVAAAFLAGLGQGVVLVAVPWMVRQFFGLQDYSTILSVTTVSGSVAYALANVGHGAMFDAFGSYTPSLVVSTASYVVAAICAIAAYRLRPRRTA</sequence>
<dbReference type="InterPro" id="IPR050327">
    <property type="entry name" value="Proton-linked_MCT"/>
</dbReference>
<dbReference type="InterPro" id="IPR011701">
    <property type="entry name" value="MFS"/>
</dbReference>
<reference evidence="7" key="1">
    <citation type="journal article" date="2014" name="Int. J. Syst. Evol. Microbiol.">
        <title>Complete genome sequence of Corynebacterium casei LMG S-19264T (=DSM 44701T), isolated from a smear-ripened cheese.</title>
        <authorList>
            <consortium name="US DOE Joint Genome Institute (JGI-PGF)"/>
            <person name="Walter F."/>
            <person name="Albersmeier A."/>
            <person name="Kalinowski J."/>
            <person name="Ruckert C."/>
        </authorList>
    </citation>
    <scope>NUCLEOTIDE SEQUENCE</scope>
    <source>
        <strain evidence="7">CCM 8606</strain>
    </source>
</reference>
<keyword evidence="3 5" id="KW-1133">Transmembrane helix</keyword>
<dbReference type="PANTHER" id="PTHR11360:SF290">
    <property type="entry name" value="MONOCARBOXYLATE MFS PERMEASE"/>
    <property type="match status" value="1"/>
</dbReference>
<feature type="transmembrane region" description="Helical" evidence="5">
    <location>
        <begin position="323"/>
        <end position="344"/>
    </location>
</feature>
<evidence type="ECO:0000259" key="6">
    <source>
        <dbReference type="PROSITE" id="PS50850"/>
    </source>
</evidence>
<feature type="transmembrane region" description="Helical" evidence="5">
    <location>
        <begin position="297"/>
        <end position="317"/>
    </location>
</feature>
<evidence type="ECO:0000256" key="2">
    <source>
        <dbReference type="ARBA" id="ARBA00022692"/>
    </source>
</evidence>
<accession>A0A8J3AEN1</accession>
<evidence type="ECO:0000256" key="4">
    <source>
        <dbReference type="ARBA" id="ARBA00023136"/>
    </source>
</evidence>
<proteinExistence type="predicted"/>
<feature type="transmembrane region" description="Helical" evidence="5">
    <location>
        <begin position="80"/>
        <end position="101"/>
    </location>
</feature>
<feature type="transmembrane region" description="Helical" evidence="5">
    <location>
        <begin position="234"/>
        <end position="256"/>
    </location>
</feature>
<evidence type="ECO:0000256" key="3">
    <source>
        <dbReference type="ARBA" id="ARBA00022989"/>
    </source>
</evidence>
<dbReference type="PANTHER" id="PTHR11360">
    <property type="entry name" value="MONOCARBOXYLATE TRANSPORTER"/>
    <property type="match status" value="1"/>
</dbReference>
<dbReference type="SUPFAM" id="SSF103473">
    <property type="entry name" value="MFS general substrate transporter"/>
    <property type="match status" value="1"/>
</dbReference>
<feature type="transmembrane region" description="Helical" evidence="5">
    <location>
        <begin position="356"/>
        <end position="377"/>
    </location>
</feature>
<dbReference type="RefSeq" id="WP_229714678.1">
    <property type="nucleotide sequence ID" value="NZ_BMDH01000001.1"/>
</dbReference>
<feature type="domain" description="Major facilitator superfamily (MFS) profile" evidence="6">
    <location>
        <begin position="15"/>
        <end position="414"/>
    </location>
</feature>
<dbReference type="EMBL" id="BMDH01000001">
    <property type="protein sequence ID" value="GGI12928.1"/>
    <property type="molecule type" value="Genomic_DNA"/>
</dbReference>
<dbReference type="Proteomes" id="UP000619536">
    <property type="component" value="Unassembled WGS sequence"/>
</dbReference>
<feature type="transmembrane region" description="Helical" evidence="5">
    <location>
        <begin position="389"/>
        <end position="409"/>
    </location>
</feature>
<dbReference type="PROSITE" id="PS50850">
    <property type="entry name" value="MFS"/>
    <property type="match status" value="1"/>
</dbReference>
<keyword evidence="2 5" id="KW-0812">Transmembrane</keyword>
<feature type="transmembrane region" description="Helical" evidence="5">
    <location>
        <begin position="12"/>
        <end position="30"/>
    </location>
</feature>